<dbReference type="PANTHER" id="PTHR10628:SF30">
    <property type="entry name" value="EXO-ALPHA-SIALIDASE"/>
    <property type="match status" value="1"/>
</dbReference>
<feature type="signal peptide" evidence="5">
    <location>
        <begin position="1"/>
        <end position="21"/>
    </location>
</feature>
<dbReference type="GO" id="GO:0005737">
    <property type="term" value="C:cytoplasm"/>
    <property type="evidence" value="ECO:0007669"/>
    <property type="project" value="TreeGrafter"/>
</dbReference>
<feature type="chain" id="PRO_5044621848" description="exo-alpha-sialidase" evidence="5">
    <location>
        <begin position="22"/>
        <end position="425"/>
    </location>
</feature>
<dbReference type="InterPro" id="IPR036278">
    <property type="entry name" value="Sialidase_sf"/>
</dbReference>
<dbReference type="AlphaFoldDB" id="A0A5M5DU95"/>
<feature type="compositionally biased region" description="Acidic residues" evidence="4">
    <location>
        <begin position="36"/>
        <end position="47"/>
    </location>
</feature>
<keyword evidence="10" id="KW-1185">Reference proteome</keyword>
<dbReference type="Pfam" id="PF13088">
    <property type="entry name" value="BNR_2"/>
    <property type="match status" value="1"/>
</dbReference>
<evidence type="ECO:0000259" key="6">
    <source>
        <dbReference type="Pfam" id="PF13088"/>
    </source>
</evidence>
<comment type="catalytic activity">
    <reaction evidence="1">
        <text>Hydrolysis of alpha-(2-&gt;3)-, alpha-(2-&gt;6)-, alpha-(2-&gt;8)- glycosidic linkages of terminal sialic acid residues in oligosaccharides, glycoproteins, glycolipids, colominic acid and synthetic substrates.</text>
        <dbReference type="EC" id="3.2.1.18"/>
    </reaction>
</comment>
<gene>
    <name evidence="8" type="ORF">F3B53_03305</name>
    <name evidence="7" type="ORF">F3D66_28085</name>
</gene>
<dbReference type="PROSITE" id="PS51257">
    <property type="entry name" value="PROKAR_LIPOPROTEIN"/>
    <property type="match status" value="1"/>
</dbReference>
<feature type="region of interest" description="Disordered" evidence="4">
    <location>
        <begin position="31"/>
        <end position="52"/>
    </location>
</feature>
<dbReference type="PANTHER" id="PTHR10628">
    <property type="entry name" value="SIALIDASE"/>
    <property type="match status" value="1"/>
</dbReference>
<evidence type="ECO:0000313" key="9">
    <source>
        <dbReference type="Proteomes" id="UP000375690"/>
    </source>
</evidence>
<dbReference type="SUPFAM" id="SSF50939">
    <property type="entry name" value="Sialidases"/>
    <property type="match status" value="1"/>
</dbReference>
<comment type="caution">
    <text evidence="7">The sequence shown here is derived from an EMBL/GenBank/DDBJ whole genome shotgun (WGS) entry which is preliminary data.</text>
</comment>
<feature type="domain" description="Sialidase" evidence="6">
    <location>
        <begin position="101"/>
        <end position="355"/>
    </location>
</feature>
<reference evidence="9 10" key="1">
    <citation type="journal article" date="2019" name="Nat. Med.">
        <title>A library of human gut bacterial isolates paired with longitudinal multiomics data enables mechanistic microbiome research.</title>
        <authorList>
            <person name="Poyet M."/>
            <person name="Groussin M."/>
            <person name="Gibbons S.M."/>
            <person name="Avila-Pacheco J."/>
            <person name="Jiang X."/>
            <person name="Kearney S.M."/>
            <person name="Perrotta A.R."/>
            <person name="Berdy B."/>
            <person name="Zhao S."/>
            <person name="Lieberman T.D."/>
            <person name="Swanson P.K."/>
            <person name="Smith M."/>
            <person name="Roesemann S."/>
            <person name="Alexander J.E."/>
            <person name="Rich S.A."/>
            <person name="Livny J."/>
            <person name="Vlamakis H."/>
            <person name="Clish C."/>
            <person name="Bullock K."/>
            <person name="Deik A."/>
            <person name="Scott J."/>
            <person name="Pierce K.A."/>
            <person name="Xavier R.J."/>
            <person name="Alm E.J."/>
        </authorList>
    </citation>
    <scope>NUCLEOTIDE SEQUENCE [LARGE SCALE GENOMIC DNA]</scope>
    <source>
        <strain evidence="7 10">BIOML-A134</strain>
        <strain evidence="8 9">BIOML-A2</strain>
    </source>
</reference>
<dbReference type="CDD" id="cd15482">
    <property type="entry name" value="Sialidase_non-viral"/>
    <property type="match status" value="1"/>
</dbReference>
<protein>
    <recommendedName>
        <fullName evidence="3">exo-alpha-sialidase</fullName>
        <ecNumber evidence="3">3.2.1.18</ecNumber>
    </recommendedName>
</protein>
<proteinExistence type="inferred from homology"/>
<evidence type="ECO:0000256" key="3">
    <source>
        <dbReference type="ARBA" id="ARBA00012733"/>
    </source>
</evidence>
<evidence type="ECO:0000256" key="5">
    <source>
        <dbReference type="SAM" id="SignalP"/>
    </source>
</evidence>
<comment type="similarity">
    <text evidence="2">Belongs to the glycosyl hydrolase 33 family.</text>
</comment>
<dbReference type="EMBL" id="VWFC01000002">
    <property type="protein sequence ID" value="KAB1330777.1"/>
    <property type="molecule type" value="Genomic_DNA"/>
</dbReference>
<organism evidence="7 10">
    <name type="scientific">Bacteroides ovatus</name>
    <dbReference type="NCBI Taxonomy" id="28116"/>
    <lineage>
        <taxon>Bacteria</taxon>
        <taxon>Pseudomonadati</taxon>
        <taxon>Bacteroidota</taxon>
        <taxon>Bacteroidia</taxon>
        <taxon>Bacteroidales</taxon>
        <taxon>Bacteroidaceae</taxon>
        <taxon>Bacteroides</taxon>
    </lineage>
</organism>
<dbReference type="Proteomes" id="UP000473905">
    <property type="component" value="Unassembled WGS sequence"/>
</dbReference>
<evidence type="ECO:0000256" key="2">
    <source>
        <dbReference type="ARBA" id="ARBA00009348"/>
    </source>
</evidence>
<dbReference type="GO" id="GO:0016020">
    <property type="term" value="C:membrane"/>
    <property type="evidence" value="ECO:0007669"/>
    <property type="project" value="TreeGrafter"/>
</dbReference>
<dbReference type="EMBL" id="VWKB01000060">
    <property type="protein sequence ID" value="KAA4089162.1"/>
    <property type="molecule type" value="Genomic_DNA"/>
</dbReference>
<dbReference type="RefSeq" id="WP_099147240.1">
    <property type="nucleotide sequence ID" value="NZ_CP113514.1"/>
</dbReference>
<evidence type="ECO:0000256" key="1">
    <source>
        <dbReference type="ARBA" id="ARBA00000427"/>
    </source>
</evidence>
<name>A0A5M5DU95_BACOV</name>
<dbReference type="GO" id="GO:0006689">
    <property type="term" value="P:ganglioside catabolic process"/>
    <property type="evidence" value="ECO:0007669"/>
    <property type="project" value="TreeGrafter"/>
</dbReference>
<keyword evidence="5" id="KW-0732">Signal</keyword>
<evidence type="ECO:0000313" key="10">
    <source>
        <dbReference type="Proteomes" id="UP000473905"/>
    </source>
</evidence>
<sequence length="425" mass="46540">MKNIFNVFCYILSLFAIIACSDDNVNDFSPVPYPDEVVDPNPDPDPDPDSKPIWEITSPTITVFNSKASNDISYRVPAIAVTKKGSILVFCEARYGTWQDKAGRTDILMKRSTDKGVTWTEKNLTSQATSSKLSYMDPTVVVDQVTGKIFLFTSLWDAVGKESAKQGYNNRAIMYTSEDDGLNWTRKDLTDEVEIGIFSGATRMIGSFGPGSGVQMTSSEQYKNRLIVPIRTFKVNEAAGTVSNGGNTAMWSDDNGVTWETGQPNKSGEWTVTEAPDGALIGNIRYNGHRQNYVSTDGGAKWPSFSDYAPTALPTPAQGCAGSVIVKDGWMYYCGAKGITETTAHDDRGILYLARAKFFGGHSHTFEPADHMVLYDKAAGYTCMALLPDGDMAIVAELGNEPGFQKLSTRPAGWMRLELFILSTK</sequence>
<dbReference type="EC" id="3.2.1.18" evidence="3"/>
<dbReference type="InterPro" id="IPR026856">
    <property type="entry name" value="Sialidase_fam"/>
</dbReference>
<dbReference type="GO" id="GO:0009313">
    <property type="term" value="P:oligosaccharide catabolic process"/>
    <property type="evidence" value="ECO:0007669"/>
    <property type="project" value="TreeGrafter"/>
</dbReference>
<evidence type="ECO:0000256" key="4">
    <source>
        <dbReference type="SAM" id="MobiDB-lite"/>
    </source>
</evidence>
<dbReference type="InterPro" id="IPR011040">
    <property type="entry name" value="Sialidase"/>
</dbReference>
<dbReference type="Proteomes" id="UP000375690">
    <property type="component" value="Unassembled WGS sequence"/>
</dbReference>
<dbReference type="GO" id="GO:0004308">
    <property type="term" value="F:exo-alpha-sialidase activity"/>
    <property type="evidence" value="ECO:0007669"/>
    <property type="project" value="UniProtKB-EC"/>
</dbReference>
<accession>A0A5M5DU95</accession>
<evidence type="ECO:0000313" key="8">
    <source>
        <dbReference type="EMBL" id="KAB1330777.1"/>
    </source>
</evidence>
<dbReference type="Gene3D" id="2.120.10.10">
    <property type="match status" value="1"/>
</dbReference>
<evidence type="ECO:0000313" key="7">
    <source>
        <dbReference type="EMBL" id="KAA4089162.1"/>
    </source>
</evidence>